<keyword evidence="2" id="KW-0378">Hydrolase</keyword>
<gene>
    <name evidence="6" type="ORF">D0Z08_14790</name>
</gene>
<protein>
    <submittedName>
        <fullName evidence="6">Phosphotriesterase-related protein</fullName>
    </submittedName>
</protein>
<dbReference type="PIRSF" id="PIRSF016839">
    <property type="entry name" value="PhP"/>
    <property type="match status" value="1"/>
</dbReference>
<reference evidence="6 7" key="1">
    <citation type="submission" date="2018-09" db="EMBL/GenBank/DDBJ databases">
        <title>Genome sequencing of Nocardioides immobilis CCTCC AB 2017083 for comparison to Nocardioides silvaticus.</title>
        <authorList>
            <person name="Li C."/>
            <person name="Wang G."/>
        </authorList>
    </citation>
    <scope>NUCLEOTIDE SEQUENCE [LARGE SCALE GENOMIC DNA]</scope>
    <source>
        <strain evidence="6 7">CCTCC AB 2017083</strain>
    </source>
</reference>
<dbReference type="InterPro" id="IPR032466">
    <property type="entry name" value="Metal_Hydrolase"/>
</dbReference>
<dbReference type="Gene3D" id="3.20.20.140">
    <property type="entry name" value="Metal-dependent hydrolases"/>
    <property type="match status" value="1"/>
</dbReference>
<evidence type="ECO:0000256" key="3">
    <source>
        <dbReference type="PIRSR" id="PIRSR601559-50"/>
    </source>
</evidence>
<feature type="modified residue" description="N6-carboxylysine" evidence="3 5">
    <location>
        <position position="133"/>
    </location>
</feature>
<evidence type="ECO:0000256" key="1">
    <source>
        <dbReference type="ARBA" id="ARBA00022723"/>
    </source>
</evidence>
<evidence type="ECO:0000313" key="7">
    <source>
        <dbReference type="Proteomes" id="UP000283644"/>
    </source>
</evidence>
<feature type="binding site" evidence="4">
    <location>
        <position position="19"/>
    </location>
    <ligand>
        <name>Zn(2+)</name>
        <dbReference type="ChEBI" id="CHEBI:29105"/>
        <label>1</label>
    </ligand>
</feature>
<feature type="binding site" evidence="4">
    <location>
        <position position="258"/>
    </location>
    <ligand>
        <name>Zn(2+)</name>
        <dbReference type="ChEBI" id="CHEBI:29105"/>
        <label>1</label>
    </ligand>
</feature>
<dbReference type="SUPFAM" id="SSF51556">
    <property type="entry name" value="Metallo-dependent hydrolases"/>
    <property type="match status" value="1"/>
</dbReference>
<keyword evidence="1 4" id="KW-0479">Metal-binding</keyword>
<dbReference type="Pfam" id="PF02126">
    <property type="entry name" value="PTE"/>
    <property type="match status" value="1"/>
</dbReference>
<feature type="binding site" description="via carbamate group" evidence="4">
    <location>
        <position position="133"/>
    </location>
    <ligand>
        <name>Zn(2+)</name>
        <dbReference type="ChEBI" id="CHEBI:29105"/>
        <label>2</label>
    </ligand>
</feature>
<evidence type="ECO:0000313" key="6">
    <source>
        <dbReference type="EMBL" id="RHW26350.1"/>
    </source>
</evidence>
<proteinExistence type="inferred from homology"/>
<dbReference type="InterPro" id="IPR001559">
    <property type="entry name" value="Phosphotriesterase"/>
</dbReference>
<comment type="cofactor">
    <cofactor evidence="4">
        <name>a divalent metal cation</name>
        <dbReference type="ChEBI" id="CHEBI:60240"/>
    </cofactor>
    <text evidence="4">Binds 2 divalent metal cations per subunit.</text>
</comment>
<evidence type="ECO:0000256" key="5">
    <source>
        <dbReference type="PROSITE-ProRule" id="PRU00679"/>
    </source>
</evidence>
<evidence type="ECO:0000256" key="2">
    <source>
        <dbReference type="ARBA" id="ARBA00022801"/>
    </source>
</evidence>
<sequence>MPTLTGDIDPSELGRTLMHEHVIMLGSGGVIREWPALFDRDAAIATSIERMAQLAASGVDSLVEMTTFDLGRDIEATAEVARASSVNIIACTGVWLAAPPMMKRYSASQIADAFVGDIVDGISGTDLRAGIIKVATDETVDDLNRLLLSAAAEAHRRTGTPIGTHSNAPAGSGARQQDVLEEFGVDLSRVLIGHCSDTSDLDYLRGLMQRGSYIGIDRFGLDRIPSTGEDLLSTAERVAVIADLCRDGFANRIVLSHDANCVHMGIVHRDAVDEALPNWHHLHIQEEVLPALLDAGVTQADIDTMLVDNPRTFFAQATPY</sequence>
<feature type="binding site" evidence="4">
    <location>
        <position position="165"/>
    </location>
    <ligand>
        <name>Zn(2+)</name>
        <dbReference type="ChEBI" id="CHEBI:29105"/>
        <label>2</label>
    </ligand>
</feature>
<dbReference type="Proteomes" id="UP000283644">
    <property type="component" value="Unassembled WGS sequence"/>
</dbReference>
<name>A0A417Y117_9ACTN</name>
<dbReference type="EMBL" id="QXGH01000018">
    <property type="protein sequence ID" value="RHW26350.1"/>
    <property type="molecule type" value="Genomic_DNA"/>
</dbReference>
<dbReference type="PANTHER" id="PTHR10819:SF3">
    <property type="entry name" value="PHOSPHOTRIESTERASE-RELATED PROTEIN"/>
    <property type="match status" value="1"/>
</dbReference>
<dbReference type="InterPro" id="IPR017947">
    <property type="entry name" value="AryldialkylPase_Zn-BS"/>
</dbReference>
<comment type="caution">
    <text evidence="6">The sequence shown here is derived from an EMBL/GenBank/DDBJ whole genome shotgun (WGS) entry which is preliminary data.</text>
</comment>
<dbReference type="OrthoDB" id="9795018at2"/>
<dbReference type="PROSITE" id="PS51347">
    <property type="entry name" value="PHOSPHOTRIESTERASE_2"/>
    <property type="match status" value="1"/>
</dbReference>
<feature type="binding site" description="via carbamate group" evidence="4">
    <location>
        <position position="133"/>
    </location>
    <ligand>
        <name>Zn(2+)</name>
        <dbReference type="ChEBI" id="CHEBI:29105"/>
        <label>1</label>
    </ligand>
</feature>
<feature type="binding site" evidence="4">
    <location>
        <position position="21"/>
    </location>
    <ligand>
        <name>Zn(2+)</name>
        <dbReference type="ChEBI" id="CHEBI:29105"/>
        <label>1</label>
    </ligand>
</feature>
<keyword evidence="7" id="KW-1185">Reference proteome</keyword>
<dbReference type="GO" id="GO:0016788">
    <property type="term" value="F:hydrolase activity, acting on ester bonds"/>
    <property type="evidence" value="ECO:0007669"/>
    <property type="project" value="InterPro"/>
</dbReference>
<feature type="binding site" evidence="4">
    <location>
        <position position="194"/>
    </location>
    <ligand>
        <name>Zn(2+)</name>
        <dbReference type="ChEBI" id="CHEBI:29105"/>
        <label>2</label>
    </ligand>
</feature>
<accession>A0A417Y117</accession>
<dbReference type="GO" id="GO:0008270">
    <property type="term" value="F:zinc ion binding"/>
    <property type="evidence" value="ECO:0007669"/>
    <property type="project" value="InterPro"/>
</dbReference>
<dbReference type="AlphaFoldDB" id="A0A417Y117"/>
<dbReference type="PROSITE" id="PS01322">
    <property type="entry name" value="PHOSPHOTRIESTERASE_1"/>
    <property type="match status" value="1"/>
</dbReference>
<dbReference type="PANTHER" id="PTHR10819">
    <property type="entry name" value="PHOSPHOTRIESTERASE-RELATED"/>
    <property type="match status" value="1"/>
</dbReference>
<organism evidence="6 7">
    <name type="scientific">Nocardioides immobilis</name>
    <dbReference type="NCBI Taxonomy" id="2049295"/>
    <lineage>
        <taxon>Bacteria</taxon>
        <taxon>Bacillati</taxon>
        <taxon>Actinomycetota</taxon>
        <taxon>Actinomycetes</taxon>
        <taxon>Propionibacteriales</taxon>
        <taxon>Nocardioidaceae</taxon>
        <taxon>Nocardioides</taxon>
    </lineage>
</organism>
<evidence type="ECO:0000256" key="4">
    <source>
        <dbReference type="PIRSR" id="PIRSR601559-51"/>
    </source>
</evidence>
<comment type="similarity">
    <text evidence="5">Belongs to the metallo-dependent hydrolases superfamily. Phosphotriesterase family.</text>
</comment>